<organism evidence="1 2">
    <name type="scientific">Geopseudomonas sagittaria</name>
    <dbReference type="NCBI Taxonomy" id="1135990"/>
    <lineage>
        <taxon>Bacteria</taxon>
        <taxon>Pseudomonadati</taxon>
        <taxon>Pseudomonadota</taxon>
        <taxon>Gammaproteobacteria</taxon>
        <taxon>Pseudomonadales</taxon>
        <taxon>Pseudomonadaceae</taxon>
        <taxon>Geopseudomonas</taxon>
    </lineage>
</organism>
<protein>
    <submittedName>
        <fullName evidence="1">Sulfotransferase family protein</fullName>
    </submittedName>
</protein>
<dbReference type="OrthoDB" id="9777890at2"/>
<gene>
    <name evidence="1" type="ORF">SAMN05216229_12512</name>
</gene>
<keyword evidence="1" id="KW-0808">Transferase</keyword>
<dbReference type="InterPro" id="IPR027417">
    <property type="entry name" value="P-loop_NTPase"/>
</dbReference>
<dbReference type="Proteomes" id="UP000243084">
    <property type="component" value="Unassembled WGS sequence"/>
</dbReference>
<dbReference type="PANTHER" id="PTHR36451:SF1">
    <property type="entry name" value="OMEGA-HYDROXY-BETA-DIHYDROMENAQUINONE-9 SULFOTRANSFERASE STF3"/>
    <property type="match status" value="1"/>
</dbReference>
<dbReference type="Pfam" id="PF13469">
    <property type="entry name" value="Sulfotransfer_3"/>
    <property type="match status" value="1"/>
</dbReference>
<dbReference type="PANTHER" id="PTHR36451">
    <property type="entry name" value="PAPS-DEPENDENT SULFOTRANSFERASE STF3"/>
    <property type="match status" value="1"/>
</dbReference>
<evidence type="ECO:0000313" key="1">
    <source>
        <dbReference type="EMBL" id="SFQ48969.1"/>
    </source>
</evidence>
<keyword evidence="2" id="KW-1185">Reference proteome</keyword>
<sequence length="399" mass="45065">MSHSVSFAPDSLLAEASARVGGLDDFGPGDFREALRVLEPALHGQSRLSAQGAALLREKLVSQLANRLVIEDHCKRFPEILEQPVDDPLVIVGLPRTGTTLLQRLLAVDPQFSKAQWWETRYPAPLPGESLEQPDQRIGRARGEVAAMIEFVPQILAIHPLDAEQPDEEFMLMEHSFLCAMDSYVNVPDYTAWLDRQDQTQVYAYLKKTLQFLQWQQARRGIAPGRRWLLKSPQHLHTLELLLQVFPGAQVILTHRDPGKTIPSLASFIHTLWQMYSDQADPAQVGEQWNSRMARALRHSMAVRERMPAGAFLDVRFEDTVHAPLEVVERIYRFAGLELAPATRVAMAAWLALNGRDKRAAHQYDAAAFGLDEARLEEDYGAYRARHAVQLDANGERMR</sequence>
<proteinExistence type="predicted"/>
<accession>A0A1I5YXL0</accession>
<dbReference type="EMBL" id="FOXM01000025">
    <property type="protein sequence ID" value="SFQ48969.1"/>
    <property type="molecule type" value="Genomic_DNA"/>
</dbReference>
<reference evidence="2" key="1">
    <citation type="submission" date="2016-10" db="EMBL/GenBank/DDBJ databases">
        <authorList>
            <person name="Varghese N."/>
            <person name="Submissions S."/>
        </authorList>
    </citation>
    <scope>NUCLEOTIDE SEQUENCE [LARGE SCALE GENOMIC DNA]</scope>
    <source>
        <strain evidence="2">JCM 18195</strain>
    </source>
</reference>
<dbReference type="GO" id="GO:0016740">
    <property type="term" value="F:transferase activity"/>
    <property type="evidence" value="ECO:0007669"/>
    <property type="project" value="UniProtKB-KW"/>
</dbReference>
<evidence type="ECO:0000313" key="2">
    <source>
        <dbReference type="Proteomes" id="UP000243084"/>
    </source>
</evidence>
<dbReference type="InterPro" id="IPR052736">
    <property type="entry name" value="Stf3_sulfotransferase"/>
</dbReference>
<dbReference type="RefSeq" id="WP_092435257.1">
    <property type="nucleotide sequence ID" value="NZ_FOXM01000025.1"/>
</dbReference>
<dbReference type="Gene3D" id="3.40.50.300">
    <property type="entry name" value="P-loop containing nucleotide triphosphate hydrolases"/>
    <property type="match status" value="1"/>
</dbReference>
<dbReference type="SUPFAM" id="SSF52540">
    <property type="entry name" value="P-loop containing nucleoside triphosphate hydrolases"/>
    <property type="match status" value="1"/>
</dbReference>
<name>A0A1I5YXL0_9GAMM</name>
<dbReference type="AlphaFoldDB" id="A0A1I5YXL0"/>